<dbReference type="InterPro" id="IPR029061">
    <property type="entry name" value="THDP-binding"/>
</dbReference>
<gene>
    <name evidence="4" type="ORF">B4O97_08815</name>
</gene>
<dbReference type="Gene3D" id="3.40.920.10">
    <property type="entry name" value="Pyruvate-ferredoxin oxidoreductase, PFOR, domain III"/>
    <property type="match status" value="1"/>
</dbReference>
<dbReference type="PANTHER" id="PTHR48084:SF3">
    <property type="entry name" value="SUBUNIT OF PYRUVATE:FLAVODOXIN OXIDOREDUCTASE"/>
    <property type="match status" value="1"/>
</dbReference>
<organism evidence="4 5">
    <name type="scientific">Marispirochaeta aestuarii</name>
    <dbReference type="NCBI Taxonomy" id="1963862"/>
    <lineage>
        <taxon>Bacteria</taxon>
        <taxon>Pseudomonadati</taxon>
        <taxon>Spirochaetota</taxon>
        <taxon>Spirochaetia</taxon>
        <taxon>Spirochaetales</taxon>
        <taxon>Spirochaetaceae</taxon>
        <taxon>Marispirochaeta</taxon>
    </lineage>
</organism>
<dbReference type="AlphaFoldDB" id="A0A1Y1RYS4"/>
<dbReference type="Gene3D" id="3.40.50.970">
    <property type="match status" value="1"/>
</dbReference>
<accession>A0A1Y1RYS4</accession>
<evidence type="ECO:0000259" key="3">
    <source>
        <dbReference type="Pfam" id="PF02775"/>
    </source>
</evidence>
<dbReference type="InterPro" id="IPR011766">
    <property type="entry name" value="TPP_enzyme_TPP-bd"/>
</dbReference>
<dbReference type="SUPFAM" id="SSF52518">
    <property type="entry name" value="Thiamin diphosphate-binding fold (THDP-binding)"/>
    <property type="match status" value="1"/>
</dbReference>
<feature type="domain" description="Thiamine pyrophosphate enzyme TPP-binding" evidence="3">
    <location>
        <begin position="67"/>
        <end position="217"/>
    </location>
</feature>
<dbReference type="OrthoDB" id="9775140at2"/>
<dbReference type="GO" id="GO:0044281">
    <property type="term" value="P:small molecule metabolic process"/>
    <property type="evidence" value="ECO:0007669"/>
    <property type="project" value="UniProtKB-ARBA"/>
</dbReference>
<dbReference type="CDD" id="cd03375">
    <property type="entry name" value="TPP_OGFOR"/>
    <property type="match status" value="1"/>
</dbReference>
<evidence type="ECO:0000259" key="2">
    <source>
        <dbReference type="Pfam" id="PF01558"/>
    </source>
</evidence>
<dbReference type="Proteomes" id="UP000192343">
    <property type="component" value="Unassembled WGS sequence"/>
</dbReference>
<name>A0A1Y1RYS4_9SPIO</name>
<keyword evidence="5" id="KW-1185">Reference proteome</keyword>
<evidence type="ECO:0000313" key="4">
    <source>
        <dbReference type="EMBL" id="ORC35731.1"/>
    </source>
</evidence>
<protein>
    <recommendedName>
        <fullName evidence="6">2-ketoisovalerate ferredoxin oxidoreductase</fullName>
    </recommendedName>
</protein>
<dbReference type="InterPro" id="IPR019752">
    <property type="entry name" value="Pyrv/ketoisovalerate_OxRed_cat"/>
</dbReference>
<reference evidence="4 5" key="1">
    <citation type="submission" date="2017-03" db="EMBL/GenBank/DDBJ databases">
        <title>Draft Genome sequence of Marispirochaeta sp. strain JC444.</title>
        <authorList>
            <person name="Shivani Y."/>
            <person name="Subhash Y."/>
            <person name="Sasikala C."/>
            <person name="Ramana C."/>
        </authorList>
    </citation>
    <scope>NUCLEOTIDE SEQUENCE [LARGE SCALE GENOMIC DNA]</scope>
    <source>
        <strain evidence="4 5">JC444</strain>
    </source>
</reference>
<feature type="domain" description="Pyruvate/ketoisovalerate oxidoreductase catalytic" evidence="2">
    <location>
        <begin position="300"/>
        <end position="460"/>
    </location>
</feature>
<dbReference type="Pfam" id="PF01558">
    <property type="entry name" value="POR"/>
    <property type="match status" value="1"/>
</dbReference>
<dbReference type="GO" id="GO:0016625">
    <property type="term" value="F:oxidoreductase activity, acting on the aldehyde or oxo group of donors, iron-sulfur protein as acceptor"/>
    <property type="evidence" value="ECO:0007669"/>
    <property type="project" value="UniProtKB-ARBA"/>
</dbReference>
<comment type="caution">
    <text evidence="4">The sequence shown here is derived from an EMBL/GenBank/DDBJ whole genome shotgun (WGS) entry which is preliminary data.</text>
</comment>
<evidence type="ECO:0000313" key="5">
    <source>
        <dbReference type="Proteomes" id="UP000192343"/>
    </source>
</evidence>
<dbReference type="RefSeq" id="WP_083050113.1">
    <property type="nucleotide sequence ID" value="NZ_CAXXQO010000003.1"/>
</dbReference>
<dbReference type="Pfam" id="PF02775">
    <property type="entry name" value="TPP_enzyme_C"/>
    <property type="match status" value="1"/>
</dbReference>
<dbReference type="GO" id="GO:0030976">
    <property type="term" value="F:thiamine pyrophosphate binding"/>
    <property type="evidence" value="ECO:0007669"/>
    <property type="project" value="InterPro"/>
</dbReference>
<keyword evidence="1" id="KW-0560">Oxidoreductase</keyword>
<dbReference type="PANTHER" id="PTHR48084">
    <property type="entry name" value="2-OXOGLUTARATE OXIDOREDUCTASE SUBUNIT KORB-RELATED"/>
    <property type="match status" value="1"/>
</dbReference>
<dbReference type="InterPro" id="IPR002869">
    <property type="entry name" value="Pyrv_flavodox_OxRed_cen"/>
</dbReference>
<dbReference type="InterPro" id="IPR051457">
    <property type="entry name" value="2-oxoacid:Fd_oxidoreductase"/>
</dbReference>
<dbReference type="EMBL" id="MWQY01000008">
    <property type="protein sequence ID" value="ORC35731.1"/>
    <property type="molecule type" value="Genomic_DNA"/>
</dbReference>
<evidence type="ECO:0000256" key="1">
    <source>
        <dbReference type="ARBA" id="ARBA00023002"/>
    </source>
</evidence>
<dbReference type="SUPFAM" id="SSF53323">
    <property type="entry name" value="Pyruvate-ferredoxin oxidoreductase, PFOR, domain III"/>
    <property type="match status" value="1"/>
</dbReference>
<dbReference type="GO" id="GO:0045333">
    <property type="term" value="P:cellular respiration"/>
    <property type="evidence" value="ECO:0007669"/>
    <property type="project" value="UniProtKB-ARBA"/>
</dbReference>
<sequence length="467" mass="51085">MIVKEKPKSFYEVFERKGPGQKTTHYCPGCGHGTAHKLLAEIIDEMGIQDRTVFLSPVGCSVFAYYYFDTGNIQCSHGRAPAVGTGVKRVRDDAVVISYQGDGDLAGIGTTEIIHAANRGENMTVIFINNAIYGMTGGQMAPTTLSGQKTLTTPEGRDLSLDGAPIGMAEVMNALAPPVYIERVSLSSPAGIMKTRRAFKKALQNQIDKKGFSFVEVLSPCPINWKMDPVRAREWMKETMEEIFPPGCLRDTADQCTPHTLLKPLNDRELMDLFRVKKELPQVQKQELPQEQHIKISGFGGQGVLSAGILLANCVIAEGLEATWLPSYGPEMRGGTANASVILSQEAIGSPVVDEPNVLMAMNLPSLLNFEEKVLPGGLIIVNSSVVDRKVKRKDVKALYVPASEMARNEGLISAANIVMLTVYLLESRVVDLETFKAVLPLSLKKKEFLDLNLRLIQKAEAFYAGL</sequence>
<dbReference type="STRING" id="1963862.B4O97_08815"/>
<evidence type="ECO:0008006" key="6">
    <source>
        <dbReference type="Google" id="ProtNLM"/>
    </source>
</evidence>
<proteinExistence type="predicted"/>